<dbReference type="GO" id="GO:0006352">
    <property type="term" value="P:DNA-templated transcription initiation"/>
    <property type="evidence" value="ECO:0007669"/>
    <property type="project" value="InterPro"/>
</dbReference>
<reference evidence="7 8" key="1">
    <citation type="submission" date="2017-07" db="EMBL/GenBank/DDBJ databases">
        <title>Draft Genome Sequences of Select Purple Nonsulfur Bacteria.</title>
        <authorList>
            <person name="Lasarre B."/>
            <person name="Mckinlay J.B."/>
        </authorList>
    </citation>
    <scope>NUCLEOTIDE SEQUENCE [LARGE SCALE GENOMIC DNA]</scope>
    <source>
        <strain evidence="7 8">DSM 5909</strain>
    </source>
</reference>
<dbReference type="Pfam" id="PF04542">
    <property type="entry name" value="Sigma70_r2"/>
    <property type="match status" value="1"/>
</dbReference>
<protein>
    <recommendedName>
        <fullName evidence="9">RNA polymerase subunit sigma-24</fullName>
    </recommendedName>
</protein>
<feature type="domain" description="RNA polymerase sigma-70 region 2" evidence="5">
    <location>
        <begin position="17"/>
        <end position="79"/>
    </location>
</feature>
<evidence type="ECO:0000259" key="6">
    <source>
        <dbReference type="Pfam" id="PF08281"/>
    </source>
</evidence>
<name>A0A327KUZ2_9BRAD</name>
<evidence type="ECO:0000259" key="5">
    <source>
        <dbReference type="Pfam" id="PF04542"/>
    </source>
</evidence>
<sequence>MRQAMTPPTADLALVFAAERSRLERLIRRIIGDAHAAEDLVQEAFLKVSRAAAATVVDDQRGYLVQTARNLALDHRRRLAAMRPAEDSDAAFRGLADAAPTPETVVADRQALAAAMTALGRLPPRTRRAFEMHRLDGRTMADIAAELGVSVSLVCKLVHEAYTAVRDELLRAGLLPGRPEKSPD</sequence>
<proteinExistence type="inferred from homology"/>
<dbReference type="InterPro" id="IPR039425">
    <property type="entry name" value="RNA_pol_sigma-70-like"/>
</dbReference>
<keyword evidence="8" id="KW-1185">Reference proteome</keyword>
<keyword evidence="3" id="KW-0731">Sigma factor</keyword>
<evidence type="ECO:0000313" key="8">
    <source>
        <dbReference type="Proteomes" id="UP000249130"/>
    </source>
</evidence>
<evidence type="ECO:0008006" key="9">
    <source>
        <dbReference type="Google" id="ProtNLM"/>
    </source>
</evidence>
<keyword evidence="2" id="KW-0805">Transcription regulation</keyword>
<dbReference type="InterPro" id="IPR013324">
    <property type="entry name" value="RNA_pol_sigma_r3/r4-like"/>
</dbReference>
<dbReference type="Gene3D" id="1.10.10.10">
    <property type="entry name" value="Winged helix-like DNA-binding domain superfamily/Winged helix DNA-binding domain"/>
    <property type="match status" value="1"/>
</dbReference>
<dbReference type="Pfam" id="PF08281">
    <property type="entry name" value="Sigma70_r4_2"/>
    <property type="match status" value="1"/>
</dbReference>
<dbReference type="InterPro" id="IPR014284">
    <property type="entry name" value="RNA_pol_sigma-70_dom"/>
</dbReference>
<dbReference type="SUPFAM" id="SSF88659">
    <property type="entry name" value="Sigma3 and sigma4 domains of RNA polymerase sigma factors"/>
    <property type="match status" value="1"/>
</dbReference>
<comment type="caution">
    <text evidence="7">The sequence shown here is derived from an EMBL/GenBank/DDBJ whole genome shotgun (WGS) entry which is preliminary data.</text>
</comment>
<feature type="domain" description="RNA polymerase sigma factor 70 region 4 type 2" evidence="6">
    <location>
        <begin position="114"/>
        <end position="162"/>
    </location>
</feature>
<evidence type="ECO:0000313" key="7">
    <source>
        <dbReference type="EMBL" id="RAI41794.1"/>
    </source>
</evidence>
<evidence type="ECO:0000256" key="4">
    <source>
        <dbReference type="ARBA" id="ARBA00023163"/>
    </source>
</evidence>
<evidence type="ECO:0000256" key="2">
    <source>
        <dbReference type="ARBA" id="ARBA00023015"/>
    </source>
</evidence>
<dbReference type="NCBIfam" id="TIGR02937">
    <property type="entry name" value="sigma70-ECF"/>
    <property type="match status" value="1"/>
</dbReference>
<keyword evidence="4" id="KW-0804">Transcription</keyword>
<comment type="similarity">
    <text evidence="1">Belongs to the sigma-70 factor family. ECF subfamily.</text>
</comment>
<dbReference type="OrthoDB" id="9794372at2"/>
<organism evidence="7 8">
    <name type="scientific">Rhodoplanes roseus</name>
    <dbReference type="NCBI Taxonomy" id="29409"/>
    <lineage>
        <taxon>Bacteria</taxon>
        <taxon>Pseudomonadati</taxon>
        <taxon>Pseudomonadota</taxon>
        <taxon>Alphaproteobacteria</taxon>
        <taxon>Hyphomicrobiales</taxon>
        <taxon>Nitrobacteraceae</taxon>
        <taxon>Rhodoplanes</taxon>
    </lineage>
</organism>
<dbReference type="EMBL" id="NPEX01000176">
    <property type="protein sequence ID" value="RAI41794.1"/>
    <property type="molecule type" value="Genomic_DNA"/>
</dbReference>
<dbReference type="PANTHER" id="PTHR43133:SF63">
    <property type="entry name" value="RNA POLYMERASE SIGMA FACTOR FECI-RELATED"/>
    <property type="match status" value="1"/>
</dbReference>
<dbReference type="SUPFAM" id="SSF88946">
    <property type="entry name" value="Sigma2 domain of RNA polymerase sigma factors"/>
    <property type="match status" value="1"/>
</dbReference>
<dbReference type="GO" id="GO:0016987">
    <property type="term" value="F:sigma factor activity"/>
    <property type="evidence" value="ECO:0007669"/>
    <property type="project" value="UniProtKB-KW"/>
</dbReference>
<dbReference type="InterPro" id="IPR036388">
    <property type="entry name" value="WH-like_DNA-bd_sf"/>
</dbReference>
<dbReference type="PANTHER" id="PTHR43133">
    <property type="entry name" value="RNA POLYMERASE ECF-TYPE SIGMA FACTO"/>
    <property type="match status" value="1"/>
</dbReference>
<dbReference type="InterPro" id="IPR007627">
    <property type="entry name" value="RNA_pol_sigma70_r2"/>
</dbReference>
<evidence type="ECO:0000256" key="1">
    <source>
        <dbReference type="ARBA" id="ARBA00010641"/>
    </source>
</evidence>
<dbReference type="InterPro" id="IPR013249">
    <property type="entry name" value="RNA_pol_sigma70_r4_t2"/>
</dbReference>
<accession>A0A327KUZ2</accession>
<dbReference type="AlphaFoldDB" id="A0A327KUZ2"/>
<dbReference type="Gene3D" id="1.10.1740.10">
    <property type="match status" value="1"/>
</dbReference>
<evidence type="ECO:0000256" key="3">
    <source>
        <dbReference type="ARBA" id="ARBA00023082"/>
    </source>
</evidence>
<dbReference type="GO" id="GO:0003677">
    <property type="term" value="F:DNA binding"/>
    <property type="evidence" value="ECO:0007669"/>
    <property type="project" value="InterPro"/>
</dbReference>
<dbReference type="Proteomes" id="UP000249130">
    <property type="component" value="Unassembled WGS sequence"/>
</dbReference>
<dbReference type="InterPro" id="IPR013325">
    <property type="entry name" value="RNA_pol_sigma_r2"/>
</dbReference>
<gene>
    <name evidence="7" type="ORF">CH341_20975</name>
</gene>